<dbReference type="Proteomes" id="UP000199495">
    <property type="component" value="Unassembled WGS sequence"/>
</dbReference>
<feature type="signal peptide" evidence="1">
    <location>
        <begin position="1"/>
        <end position="23"/>
    </location>
</feature>
<sequence>MKPSVFFASLVFASGLTAPVLSAEIGGINVSAHDWAYVQDYCATLEADGIADAAAEEPSTPAELSTPTIELRSITYADCQAAGLIAGAPMTMGSTLTNGGPMQVQLLHEDDD</sequence>
<dbReference type="RefSeq" id="WP_143009334.1">
    <property type="nucleotide sequence ID" value="NZ_FNCS01000003.1"/>
</dbReference>
<keyword evidence="1" id="KW-0732">Signal</keyword>
<evidence type="ECO:0008006" key="4">
    <source>
        <dbReference type="Google" id="ProtNLM"/>
    </source>
</evidence>
<dbReference type="AlphaFoldDB" id="A0A1G7UDZ9"/>
<keyword evidence="3" id="KW-1185">Reference proteome</keyword>
<proteinExistence type="predicted"/>
<protein>
    <recommendedName>
        <fullName evidence="4">PASTA domain-containing protein</fullName>
    </recommendedName>
</protein>
<name>A0A1G7UDZ9_9HYPH</name>
<evidence type="ECO:0000256" key="1">
    <source>
        <dbReference type="SAM" id="SignalP"/>
    </source>
</evidence>
<dbReference type="EMBL" id="FNCS01000003">
    <property type="protein sequence ID" value="SDG45795.1"/>
    <property type="molecule type" value="Genomic_DNA"/>
</dbReference>
<gene>
    <name evidence="2" type="ORF">SAMN04487974_10315</name>
</gene>
<feature type="chain" id="PRO_5011787034" description="PASTA domain-containing protein" evidence="1">
    <location>
        <begin position="24"/>
        <end position="112"/>
    </location>
</feature>
<evidence type="ECO:0000313" key="2">
    <source>
        <dbReference type="EMBL" id="SDG45795.1"/>
    </source>
</evidence>
<organism evidence="2 3">
    <name type="scientific">Pelagibacterium luteolum</name>
    <dbReference type="NCBI Taxonomy" id="440168"/>
    <lineage>
        <taxon>Bacteria</taxon>
        <taxon>Pseudomonadati</taxon>
        <taxon>Pseudomonadota</taxon>
        <taxon>Alphaproteobacteria</taxon>
        <taxon>Hyphomicrobiales</taxon>
        <taxon>Devosiaceae</taxon>
        <taxon>Pelagibacterium</taxon>
    </lineage>
</organism>
<reference evidence="2 3" key="1">
    <citation type="submission" date="2016-10" db="EMBL/GenBank/DDBJ databases">
        <authorList>
            <person name="de Groot N.N."/>
        </authorList>
    </citation>
    <scope>NUCLEOTIDE SEQUENCE [LARGE SCALE GENOMIC DNA]</scope>
    <source>
        <strain evidence="2 3">CGMCC 1.10267</strain>
    </source>
</reference>
<evidence type="ECO:0000313" key="3">
    <source>
        <dbReference type="Proteomes" id="UP000199495"/>
    </source>
</evidence>
<accession>A0A1G7UDZ9</accession>